<dbReference type="GO" id="GO:0005874">
    <property type="term" value="C:microtubule"/>
    <property type="evidence" value="ECO:0007669"/>
    <property type="project" value="UniProtKB-KW"/>
</dbReference>
<name>A0A1E3QTD9_9ASCO</name>
<dbReference type="Pfam" id="PF08650">
    <property type="entry name" value="DASH_Dad4"/>
    <property type="match status" value="1"/>
</dbReference>
<keyword evidence="8" id="KW-0132">Cell division</keyword>
<organism evidence="17 18">
    <name type="scientific">Babjeviella inositovora NRRL Y-12698</name>
    <dbReference type="NCBI Taxonomy" id="984486"/>
    <lineage>
        <taxon>Eukaryota</taxon>
        <taxon>Fungi</taxon>
        <taxon>Dikarya</taxon>
        <taxon>Ascomycota</taxon>
        <taxon>Saccharomycotina</taxon>
        <taxon>Pichiomycetes</taxon>
        <taxon>Serinales incertae sedis</taxon>
        <taxon>Babjeviella</taxon>
    </lineage>
</organism>
<dbReference type="OrthoDB" id="5516652at2759"/>
<reference evidence="18" key="1">
    <citation type="submission" date="2016-05" db="EMBL/GenBank/DDBJ databases">
        <title>Comparative genomics of biotechnologically important yeasts.</title>
        <authorList>
            <consortium name="DOE Joint Genome Institute"/>
            <person name="Riley R."/>
            <person name="Haridas S."/>
            <person name="Wolfe K.H."/>
            <person name="Lopes M.R."/>
            <person name="Hittinger C.T."/>
            <person name="Goker M."/>
            <person name="Salamov A."/>
            <person name="Wisecaver J."/>
            <person name="Long T.M."/>
            <person name="Aerts A.L."/>
            <person name="Barry K."/>
            <person name="Choi C."/>
            <person name="Clum A."/>
            <person name="Coughlan A.Y."/>
            <person name="Deshpande S."/>
            <person name="Douglass A.P."/>
            <person name="Hanson S.J."/>
            <person name="Klenk H.-P."/>
            <person name="Labutti K."/>
            <person name="Lapidus A."/>
            <person name="Lindquist E."/>
            <person name="Lipzen A."/>
            <person name="Meier-Kolthoff J.P."/>
            <person name="Ohm R.A."/>
            <person name="Otillar R.P."/>
            <person name="Pangilinan J."/>
            <person name="Peng Y."/>
            <person name="Rokas A."/>
            <person name="Rosa C.A."/>
            <person name="Scheuner C."/>
            <person name="Sibirny A.A."/>
            <person name="Slot J.C."/>
            <person name="Stielow J.B."/>
            <person name="Sun H."/>
            <person name="Kurtzman C.P."/>
            <person name="Blackwell M."/>
            <person name="Grigoriev I.V."/>
            <person name="Jeffries T.W."/>
        </authorList>
    </citation>
    <scope>NUCLEOTIDE SEQUENCE [LARGE SCALE GENOMIC DNA]</scope>
    <source>
        <strain evidence="18">NRRL Y-12698</strain>
    </source>
</reference>
<dbReference type="AlphaFoldDB" id="A0A1E3QTD9"/>
<dbReference type="GO" id="GO:0072686">
    <property type="term" value="C:mitotic spindle"/>
    <property type="evidence" value="ECO:0007669"/>
    <property type="project" value="InterPro"/>
</dbReference>
<keyword evidence="10" id="KW-0498">Mitosis</keyword>
<sequence length="72" mass="8398">MENPHEQVQNAILARIVNNAERLNESVLILNKALQEVNRENMDIELLAQMWENYQRNAKFHLEATGNVKEPL</sequence>
<evidence type="ECO:0000256" key="8">
    <source>
        <dbReference type="ARBA" id="ARBA00022618"/>
    </source>
</evidence>
<evidence type="ECO:0000256" key="9">
    <source>
        <dbReference type="ARBA" id="ARBA00022701"/>
    </source>
</evidence>
<evidence type="ECO:0000256" key="7">
    <source>
        <dbReference type="ARBA" id="ARBA00022490"/>
    </source>
</evidence>
<evidence type="ECO:0000256" key="5">
    <source>
        <dbReference type="ARBA" id="ARBA00020259"/>
    </source>
</evidence>
<gene>
    <name evidence="17" type="ORF">BABINDRAFT_160401</name>
</gene>
<keyword evidence="11" id="KW-0995">Kinetochore</keyword>
<dbReference type="PANTHER" id="PTHR28222:SF1">
    <property type="entry name" value="DASH COMPLEX SUBUNIT DAD4"/>
    <property type="match status" value="1"/>
</dbReference>
<dbReference type="GeneID" id="30146060"/>
<dbReference type="GO" id="GO:0051301">
    <property type="term" value="P:cell division"/>
    <property type="evidence" value="ECO:0007669"/>
    <property type="project" value="UniProtKB-KW"/>
</dbReference>
<evidence type="ECO:0000256" key="15">
    <source>
        <dbReference type="ARBA" id="ARBA00023328"/>
    </source>
</evidence>
<dbReference type="EMBL" id="KV454428">
    <property type="protein sequence ID" value="ODQ80973.1"/>
    <property type="molecule type" value="Genomic_DNA"/>
</dbReference>
<keyword evidence="13" id="KW-0539">Nucleus</keyword>
<evidence type="ECO:0000256" key="11">
    <source>
        <dbReference type="ARBA" id="ARBA00022838"/>
    </source>
</evidence>
<keyword evidence="12" id="KW-0206">Cytoskeleton</keyword>
<evidence type="ECO:0000256" key="12">
    <source>
        <dbReference type="ARBA" id="ARBA00023212"/>
    </source>
</evidence>
<evidence type="ECO:0000256" key="10">
    <source>
        <dbReference type="ARBA" id="ARBA00022776"/>
    </source>
</evidence>
<comment type="similarity">
    <text evidence="4">Belongs to the DASH complex DAD4 family.</text>
</comment>
<dbReference type="PANTHER" id="PTHR28222">
    <property type="entry name" value="DASH COMPLEX SUBUNIT DAD4"/>
    <property type="match status" value="1"/>
</dbReference>
<evidence type="ECO:0000256" key="3">
    <source>
        <dbReference type="ARBA" id="ARBA00004629"/>
    </source>
</evidence>
<dbReference type="Proteomes" id="UP000094336">
    <property type="component" value="Unassembled WGS sequence"/>
</dbReference>
<evidence type="ECO:0000256" key="16">
    <source>
        <dbReference type="ARBA" id="ARBA00030569"/>
    </source>
</evidence>
<keyword evidence="9" id="KW-0493">Microtubule</keyword>
<keyword evidence="14" id="KW-0131">Cell cycle</keyword>
<evidence type="ECO:0000313" key="18">
    <source>
        <dbReference type="Proteomes" id="UP000094336"/>
    </source>
</evidence>
<evidence type="ECO:0000256" key="2">
    <source>
        <dbReference type="ARBA" id="ARBA00004186"/>
    </source>
</evidence>
<evidence type="ECO:0000313" key="17">
    <source>
        <dbReference type="EMBL" id="ODQ80973.1"/>
    </source>
</evidence>
<evidence type="ECO:0000256" key="1">
    <source>
        <dbReference type="ARBA" id="ARBA00004123"/>
    </source>
</evidence>
<evidence type="ECO:0000256" key="13">
    <source>
        <dbReference type="ARBA" id="ARBA00023242"/>
    </source>
</evidence>
<dbReference type="InterPro" id="IPR013959">
    <property type="entry name" value="DASH_Dad4"/>
</dbReference>
<dbReference type="GO" id="GO:0042729">
    <property type="term" value="C:DASH complex"/>
    <property type="evidence" value="ECO:0007669"/>
    <property type="project" value="EnsemblFungi"/>
</dbReference>
<keyword evidence="15" id="KW-0137">Centromere</keyword>
<protein>
    <recommendedName>
        <fullName evidence="5">DASH complex subunit DAD4</fullName>
    </recommendedName>
    <alternativeName>
        <fullName evidence="16">Outer kinetochore protein DAD4</fullName>
    </alternativeName>
</protein>
<accession>A0A1E3QTD9</accession>
<evidence type="ECO:0000256" key="14">
    <source>
        <dbReference type="ARBA" id="ARBA00023306"/>
    </source>
</evidence>
<keyword evidence="18" id="KW-1185">Reference proteome</keyword>
<dbReference type="STRING" id="984486.A0A1E3QTD9"/>
<keyword evidence="7" id="KW-0963">Cytoplasm</keyword>
<dbReference type="GO" id="GO:0008608">
    <property type="term" value="P:attachment of spindle microtubules to kinetochore"/>
    <property type="evidence" value="ECO:0007669"/>
    <property type="project" value="InterPro"/>
</dbReference>
<proteinExistence type="inferred from homology"/>
<keyword evidence="6" id="KW-0158">Chromosome</keyword>
<comment type="subcellular location">
    <subcellularLocation>
        <location evidence="3">Chromosome</location>
        <location evidence="3">Centromere</location>
        <location evidence="3">Kinetochore</location>
    </subcellularLocation>
    <subcellularLocation>
        <location evidence="2">Cytoplasm</location>
        <location evidence="2">Cytoskeleton</location>
        <location evidence="2">Spindle</location>
    </subcellularLocation>
    <subcellularLocation>
        <location evidence="1">Nucleus</location>
    </subcellularLocation>
</comment>
<evidence type="ECO:0000256" key="4">
    <source>
        <dbReference type="ARBA" id="ARBA00009754"/>
    </source>
</evidence>
<dbReference type="RefSeq" id="XP_018986301.1">
    <property type="nucleotide sequence ID" value="XM_019128207.1"/>
</dbReference>
<evidence type="ECO:0000256" key="6">
    <source>
        <dbReference type="ARBA" id="ARBA00022454"/>
    </source>
</evidence>